<evidence type="ECO:0000313" key="5">
    <source>
        <dbReference type="Proteomes" id="UP000669239"/>
    </source>
</evidence>
<dbReference type="CDD" id="cd03413">
    <property type="entry name" value="CbiK_C"/>
    <property type="match status" value="1"/>
</dbReference>
<dbReference type="GO" id="GO:0019251">
    <property type="term" value="P:anaerobic cobalamin biosynthetic process"/>
    <property type="evidence" value="ECO:0007669"/>
    <property type="project" value="InterPro"/>
</dbReference>
<evidence type="ECO:0000256" key="2">
    <source>
        <dbReference type="SAM" id="SignalP"/>
    </source>
</evidence>
<reference evidence="4 5" key="1">
    <citation type="journal article" date="2020" name="Cell Host Microbe">
        <title>Functional and Genomic Variation between Human-Derived Isolates of Lachnospiraceae Reveals Inter- and Intra-Species Diversity.</title>
        <authorList>
            <person name="Sorbara M.T."/>
            <person name="Littmann E.R."/>
            <person name="Fontana E."/>
            <person name="Moody T.U."/>
            <person name="Kohout C.E."/>
            <person name="Gjonbalaj M."/>
            <person name="Eaton V."/>
            <person name="Seok R."/>
            <person name="Leiner I.M."/>
            <person name="Pamer E.G."/>
        </authorList>
    </citation>
    <scope>NUCLEOTIDE SEQUENCE [LARGE SCALE GENOMIC DNA]</scope>
    <source>
        <strain evidence="4 5">MSK.1.17</strain>
    </source>
</reference>
<feature type="signal peptide" evidence="2">
    <location>
        <begin position="1"/>
        <end position="19"/>
    </location>
</feature>
<evidence type="ECO:0000313" key="4">
    <source>
        <dbReference type="EMBL" id="NSJ48485.1"/>
    </source>
</evidence>
<dbReference type="GO" id="GO:0016852">
    <property type="term" value="F:sirohydrochlorin cobaltochelatase activity"/>
    <property type="evidence" value="ECO:0007669"/>
    <property type="project" value="InterPro"/>
</dbReference>
<evidence type="ECO:0000313" key="6">
    <source>
        <dbReference type="Proteomes" id="UP001299608"/>
    </source>
</evidence>
<dbReference type="AlphaFoldDB" id="A0AAW5C5E5"/>
<evidence type="ECO:0000313" key="3">
    <source>
        <dbReference type="EMBL" id="MCG4748691.1"/>
    </source>
</evidence>
<dbReference type="SUPFAM" id="SSF53800">
    <property type="entry name" value="Chelatase"/>
    <property type="match status" value="1"/>
</dbReference>
<accession>A0AAW5C5E5</accession>
<dbReference type="Proteomes" id="UP001299608">
    <property type="component" value="Unassembled WGS sequence"/>
</dbReference>
<evidence type="ECO:0000256" key="1">
    <source>
        <dbReference type="SAM" id="MobiDB-lite"/>
    </source>
</evidence>
<keyword evidence="5" id="KW-1185">Reference proteome</keyword>
<name>A0AAW5C5E5_9FIRM</name>
<comment type="caution">
    <text evidence="3">The sequence shown here is derived from an EMBL/GenBank/DDBJ whole genome shotgun (WGS) entry which is preliminary data.</text>
</comment>
<protein>
    <submittedName>
        <fullName evidence="3">Sirohydrochlorin cobaltochelatase</fullName>
    </submittedName>
</protein>
<dbReference type="InterPro" id="IPR010388">
    <property type="entry name" value="Anaerobic_Co-chelatase"/>
</dbReference>
<dbReference type="Pfam" id="PF06180">
    <property type="entry name" value="CbiK"/>
    <property type="match status" value="1"/>
</dbReference>
<dbReference type="EMBL" id="JAAITT010000008">
    <property type="protein sequence ID" value="NSJ48485.1"/>
    <property type="molecule type" value="Genomic_DNA"/>
</dbReference>
<reference evidence="3" key="3">
    <citation type="submission" date="2022-01" db="EMBL/GenBank/DDBJ databases">
        <title>Collection of gut derived symbiotic bacterial strains cultured from healthy donors.</title>
        <authorList>
            <person name="Lin H."/>
            <person name="Kohout C."/>
            <person name="Waligurski E."/>
            <person name="Pamer E.G."/>
        </authorList>
    </citation>
    <scope>NUCLEOTIDE SEQUENCE</scope>
    <source>
        <strain evidence="3">DFI.6.55</strain>
    </source>
</reference>
<dbReference type="Proteomes" id="UP000669239">
    <property type="component" value="Unassembled WGS sequence"/>
</dbReference>
<dbReference type="RefSeq" id="WP_118711908.1">
    <property type="nucleotide sequence ID" value="NZ_JAAITT010000008.1"/>
</dbReference>
<proteinExistence type="predicted"/>
<sequence>MKIRKLAVLLTAAALTAAAVTGCTGGKETEAVAAGAGTGTETGTTVESMAAGTTAESTAAGTAAEVSSEEETAHSMAAEDEENYDTGDASKDNTRNQDGIGEDELLVVSFGTSYNDNRRLTVGAIEDAMEKAFPDYSVRRGFTSQIIIDHVKSRDNVAIDNVVQALERAEKNGVRNLVIQPTHLMDGLEYTDLVNEVAEYSDAFEKVAIGKPLLTTDDDFKAVMKAITEATVGYDDGETAICFMGHGTEADSNHVYAKMQDMLADAGYKNYYVGTVEAEPSLEDVLAKVKEGSYKKVVLEPLMIVAGDHANNDMAGDEEDSWKTAFEGAGYEVTCLVRGLGEMEAIQQLFVEHAQAAVDSLSK</sequence>
<feature type="chain" id="PRO_5043476091" evidence="2">
    <location>
        <begin position="20"/>
        <end position="363"/>
    </location>
</feature>
<organism evidence="3 6">
    <name type="scientific">Enterocloster aldenensis</name>
    <dbReference type="NCBI Taxonomy" id="358742"/>
    <lineage>
        <taxon>Bacteria</taxon>
        <taxon>Bacillati</taxon>
        <taxon>Bacillota</taxon>
        <taxon>Clostridia</taxon>
        <taxon>Lachnospirales</taxon>
        <taxon>Lachnospiraceae</taxon>
        <taxon>Enterocloster</taxon>
    </lineage>
</organism>
<dbReference type="Gene3D" id="3.40.50.1400">
    <property type="match status" value="2"/>
</dbReference>
<keyword evidence="2" id="KW-0732">Signal</keyword>
<gene>
    <name evidence="4" type="ORF">G5B36_07195</name>
    <name evidence="3" type="ORF">L0N08_25075</name>
</gene>
<dbReference type="EMBL" id="JAKNGE010000041">
    <property type="protein sequence ID" value="MCG4748691.1"/>
    <property type="molecule type" value="Genomic_DNA"/>
</dbReference>
<feature type="region of interest" description="Disordered" evidence="1">
    <location>
        <begin position="52"/>
        <end position="100"/>
    </location>
</feature>
<dbReference type="PROSITE" id="PS51257">
    <property type="entry name" value="PROKAR_LIPOPROTEIN"/>
    <property type="match status" value="1"/>
</dbReference>
<feature type="compositionally biased region" description="Low complexity" evidence="1">
    <location>
        <begin position="52"/>
        <end position="66"/>
    </location>
</feature>
<reference evidence="4" key="2">
    <citation type="submission" date="2020-02" db="EMBL/GenBank/DDBJ databases">
        <authorList>
            <person name="Littmann E."/>
            <person name="Sorbara M."/>
        </authorList>
    </citation>
    <scope>NUCLEOTIDE SEQUENCE</scope>
    <source>
        <strain evidence="4">MSK.1.17</strain>
    </source>
</reference>